<feature type="domain" description="Clr5" evidence="2">
    <location>
        <begin position="33"/>
        <end position="86"/>
    </location>
</feature>
<sequence>MATNARLMFGGTMFTDAWFKGRNPYPQHGRGPTDYDWEQRKRSLEQLYLAENSTLTEVMAAMERKHGFTASRKMYKTRFIKWGWHKYQSKSRQIAEQAGVPILTTPEERSCHRQRGGLTHTSGSRSRLSRFISGSDGAAAADDDAPTPTWSHLLSEFATSNTHPAPTPGWRAVQGQGVPMTYVAAVAGAAEGMASYAPMQQPRPHYAPQVYQRFIDDYSWVDDDAQEEVPTGDGGYSVNTEAYPGGDSPFDDEEDMQDEEEVVGRIEAHDVDEEVWTEESTQSQDHNGYDRAMELDRDWDPARAISAFGEDVFFTEECEHSPTSFV</sequence>
<dbReference type="AlphaFoldDB" id="A0A420YIU8"/>
<dbReference type="InterPro" id="IPR025676">
    <property type="entry name" value="Clr5_dom"/>
</dbReference>
<proteinExistence type="predicted"/>
<dbReference type="PANTHER" id="PTHR38788:SF3">
    <property type="entry name" value="CLR5 DOMAIN-CONTAINING PROTEIN"/>
    <property type="match status" value="1"/>
</dbReference>
<reference evidence="3 4" key="1">
    <citation type="submission" date="2018-08" db="EMBL/GenBank/DDBJ databases">
        <title>Draft genome of the lignicolous fungus Coniochaeta pulveracea.</title>
        <authorList>
            <person name="Borstlap C.J."/>
            <person name="De Witt R.N."/>
            <person name="Botha A."/>
            <person name="Volschenk H."/>
        </authorList>
    </citation>
    <scope>NUCLEOTIDE SEQUENCE [LARGE SCALE GENOMIC DNA]</scope>
    <source>
        <strain evidence="3 4">CAB683</strain>
    </source>
</reference>
<evidence type="ECO:0000313" key="3">
    <source>
        <dbReference type="EMBL" id="RKU47765.1"/>
    </source>
</evidence>
<name>A0A420YIU8_9PEZI</name>
<accession>A0A420YIU8</accession>
<dbReference type="Proteomes" id="UP000275385">
    <property type="component" value="Unassembled WGS sequence"/>
</dbReference>
<dbReference type="PANTHER" id="PTHR38788">
    <property type="entry name" value="CLR5 DOMAIN-CONTAINING PROTEIN"/>
    <property type="match status" value="1"/>
</dbReference>
<keyword evidence="4" id="KW-1185">Reference proteome</keyword>
<protein>
    <recommendedName>
        <fullName evidence="2">Clr5 domain-containing protein</fullName>
    </recommendedName>
</protein>
<organism evidence="3 4">
    <name type="scientific">Coniochaeta pulveracea</name>
    <dbReference type="NCBI Taxonomy" id="177199"/>
    <lineage>
        <taxon>Eukaryota</taxon>
        <taxon>Fungi</taxon>
        <taxon>Dikarya</taxon>
        <taxon>Ascomycota</taxon>
        <taxon>Pezizomycotina</taxon>
        <taxon>Sordariomycetes</taxon>
        <taxon>Sordariomycetidae</taxon>
        <taxon>Coniochaetales</taxon>
        <taxon>Coniochaetaceae</taxon>
        <taxon>Coniochaeta</taxon>
    </lineage>
</organism>
<dbReference type="OrthoDB" id="4115389at2759"/>
<evidence type="ECO:0000259" key="2">
    <source>
        <dbReference type="Pfam" id="PF14420"/>
    </source>
</evidence>
<evidence type="ECO:0000313" key="4">
    <source>
        <dbReference type="Proteomes" id="UP000275385"/>
    </source>
</evidence>
<comment type="caution">
    <text evidence="3">The sequence shown here is derived from an EMBL/GenBank/DDBJ whole genome shotgun (WGS) entry which is preliminary data.</text>
</comment>
<feature type="region of interest" description="Disordered" evidence="1">
    <location>
        <begin position="106"/>
        <end position="129"/>
    </location>
</feature>
<dbReference type="EMBL" id="QVQW01000007">
    <property type="protein sequence ID" value="RKU47765.1"/>
    <property type="molecule type" value="Genomic_DNA"/>
</dbReference>
<evidence type="ECO:0000256" key="1">
    <source>
        <dbReference type="SAM" id="MobiDB-lite"/>
    </source>
</evidence>
<dbReference type="Pfam" id="PF14420">
    <property type="entry name" value="Clr5"/>
    <property type="match status" value="1"/>
</dbReference>
<dbReference type="STRING" id="177199.A0A420YIU8"/>
<gene>
    <name evidence="3" type="ORF">DL546_005569</name>
</gene>